<dbReference type="RefSeq" id="WP_182255301.1">
    <property type="nucleotide sequence ID" value="NZ_CP043732.1"/>
</dbReference>
<evidence type="ECO:0000313" key="2">
    <source>
        <dbReference type="EMBL" id="QMU96653.1"/>
    </source>
</evidence>
<accession>A0A7D7WGF4</accession>
<dbReference type="EMBL" id="CP043732">
    <property type="protein sequence ID" value="QMU96653.1"/>
    <property type="molecule type" value="Genomic_DNA"/>
</dbReference>
<proteinExistence type="predicted"/>
<name>A0A7D7WGF4_9MICO</name>
<evidence type="ECO:0000256" key="1">
    <source>
        <dbReference type="SAM" id="Phobius"/>
    </source>
</evidence>
<gene>
    <name evidence="2" type="ORF">FVO59_05060</name>
</gene>
<dbReference type="Proteomes" id="UP000515708">
    <property type="component" value="Chromosome"/>
</dbReference>
<dbReference type="AlphaFoldDB" id="A0A7D7WGF4"/>
<keyword evidence="1" id="KW-1133">Transmembrane helix</keyword>
<organism evidence="2 3">
    <name type="scientific">Microbacterium esteraromaticum</name>
    <dbReference type="NCBI Taxonomy" id="57043"/>
    <lineage>
        <taxon>Bacteria</taxon>
        <taxon>Bacillati</taxon>
        <taxon>Actinomycetota</taxon>
        <taxon>Actinomycetes</taxon>
        <taxon>Micrococcales</taxon>
        <taxon>Microbacteriaceae</taxon>
        <taxon>Microbacterium</taxon>
    </lineage>
</organism>
<reference evidence="2 3" key="1">
    <citation type="journal article" date="2020" name="Front. Microbiol.">
        <title>Design of Bacterial Strain-Specific qPCR Assays Using NGS Data and Publicly Available Resources and Its Application to Track Biocontrol Strains.</title>
        <authorList>
            <person name="Hernandez I."/>
            <person name="Sant C."/>
            <person name="Martinez R."/>
            <person name="Fernandez C."/>
        </authorList>
    </citation>
    <scope>NUCLEOTIDE SEQUENCE [LARGE SCALE GENOMIC DNA]</scope>
    <source>
        <strain evidence="2 3">B24</strain>
    </source>
</reference>
<keyword evidence="1" id="KW-0472">Membrane</keyword>
<sequence length="133" mass="13662">MTIAEHPAGRLFVPGAAASPVPSASTSVSVVPRPVTWSKVDTGFHVASRAGEYVGSIDTTPDGHFVAFDGTSAPIGRFAELSDAKTAVLSWRPERARIRDRRLGEMIRPIAASAGIVAGATAALGALLTALPG</sequence>
<keyword evidence="1" id="KW-0812">Transmembrane</keyword>
<evidence type="ECO:0000313" key="3">
    <source>
        <dbReference type="Proteomes" id="UP000515708"/>
    </source>
</evidence>
<feature type="transmembrane region" description="Helical" evidence="1">
    <location>
        <begin position="110"/>
        <end position="131"/>
    </location>
</feature>
<protein>
    <submittedName>
        <fullName evidence="2">Peptide ABC transporter permease</fullName>
    </submittedName>
</protein>